<sequence>LCNTQKVHKTPYHPIANGEVERCNQTLAARIGMCPTKSPGRKTILFNVETITTSYATRLIGCGHRITVAFDLVQLQTVFVAMSLVAISANGTVQRRLVLPAMTIEISTRTMTAPAVPKRILPADFVTLVTVVSLAVTFHGGEVRQNYY</sequence>
<evidence type="ECO:0000313" key="1">
    <source>
        <dbReference type="Proteomes" id="UP000887565"/>
    </source>
</evidence>
<evidence type="ECO:0000313" key="2">
    <source>
        <dbReference type="WBParaSite" id="nRc.2.0.1.t13813-RA"/>
    </source>
</evidence>
<dbReference type="Proteomes" id="UP000887565">
    <property type="component" value="Unplaced"/>
</dbReference>
<reference evidence="2" key="1">
    <citation type="submission" date="2022-11" db="UniProtKB">
        <authorList>
            <consortium name="WormBaseParasite"/>
        </authorList>
    </citation>
    <scope>IDENTIFICATION</scope>
</reference>
<name>A0A915IIX9_ROMCU</name>
<accession>A0A915IIX9</accession>
<dbReference type="WBParaSite" id="nRc.2.0.1.t13813-RA">
    <property type="protein sequence ID" value="nRc.2.0.1.t13813-RA"/>
    <property type="gene ID" value="nRc.2.0.1.g13813"/>
</dbReference>
<protein>
    <submittedName>
        <fullName evidence="2">Integrase catalytic domain-containing protein</fullName>
    </submittedName>
</protein>
<dbReference type="AlphaFoldDB" id="A0A915IIX9"/>
<keyword evidence="1" id="KW-1185">Reference proteome</keyword>
<organism evidence="1 2">
    <name type="scientific">Romanomermis culicivorax</name>
    <name type="common">Nematode worm</name>
    <dbReference type="NCBI Taxonomy" id="13658"/>
    <lineage>
        <taxon>Eukaryota</taxon>
        <taxon>Metazoa</taxon>
        <taxon>Ecdysozoa</taxon>
        <taxon>Nematoda</taxon>
        <taxon>Enoplea</taxon>
        <taxon>Dorylaimia</taxon>
        <taxon>Mermithida</taxon>
        <taxon>Mermithoidea</taxon>
        <taxon>Mermithidae</taxon>
        <taxon>Romanomermis</taxon>
    </lineage>
</organism>
<proteinExistence type="predicted"/>